<comment type="function">
    <text evidence="8">Thiol-specific peroxidase that catalyzes the reduction of hydrogen peroxide and organic hydroperoxides to water and alcohols, respectively. Plays a role in cell protection against oxidative stress by detoxifying peroxides.</text>
</comment>
<keyword evidence="5" id="KW-0676">Redox-active center</keyword>
<evidence type="ECO:0000256" key="5">
    <source>
        <dbReference type="ARBA" id="ARBA00023284"/>
    </source>
</evidence>
<evidence type="ECO:0000256" key="2">
    <source>
        <dbReference type="ARBA" id="ARBA00022559"/>
    </source>
</evidence>
<evidence type="ECO:0000256" key="1">
    <source>
        <dbReference type="ARBA" id="ARBA00009796"/>
    </source>
</evidence>
<name>A0ABU9MBN2_STUCH</name>
<dbReference type="InterPro" id="IPR045020">
    <property type="entry name" value="PRX_1cys"/>
</dbReference>
<keyword evidence="4 10" id="KW-0560">Oxidoreductase</keyword>
<dbReference type="Proteomes" id="UP001467669">
    <property type="component" value="Unassembled WGS sequence"/>
</dbReference>
<feature type="domain" description="Thioredoxin" evidence="9">
    <location>
        <begin position="3"/>
        <end position="159"/>
    </location>
</feature>
<dbReference type="RefSeq" id="WP_342406925.1">
    <property type="nucleotide sequence ID" value="NZ_JBCFXD010000007.1"/>
</dbReference>
<organism evidence="10 11">
    <name type="scientific">Stutzerimonas chloritidismutans</name>
    <name type="common">Pseudomonas chloritidismutans</name>
    <dbReference type="NCBI Taxonomy" id="203192"/>
    <lineage>
        <taxon>Bacteria</taxon>
        <taxon>Pseudomonadati</taxon>
        <taxon>Pseudomonadota</taxon>
        <taxon>Gammaproteobacteria</taxon>
        <taxon>Pseudomonadales</taxon>
        <taxon>Pseudomonadaceae</taxon>
        <taxon>Stutzerimonas</taxon>
    </lineage>
</organism>
<dbReference type="Gene3D" id="3.30.1020.10">
    <property type="entry name" value="Antioxidant, Horf6, Chain A, domain2"/>
    <property type="match status" value="1"/>
</dbReference>
<dbReference type="PANTHER" id="PTHR10681">
    <property type="entry name" value="THIOREDOXIN PEROXIDASE"/>
    <property type="match status" value="1"/>
</dbReference>
<dbReference type="InterPro" id="IPR000866">
    <property type="entry name" value="AhpC/TSA"/>
</dbReference>
<dbReference type="PANTHER" id="PTHR10681:SF128">
    <property type="entry name" value="THIOREDOXIN-DEPENDENT PEROXIDE REDUCTASE, MITOCHONDRIAL"/>
    <property type="match status" value="1"/>
</dbReference>
<keyword evidence="11" id="KW-1185">Reference proteome</keyword>
<dbReference type="InterPro" id="IPR013766">
    <property type="entry name" value="Thioredoxin_domain"/>
</dbReference>
<comment type="similarity">
    <text evidence="6">Belongs to the peroxiredoxin family. Prx6 subfamily.</text>
</comment>
<dbReference type="CDD" id="cd03016">
    <property type="entry name" value="PRX_1cys"/>
    <property type="match status" value="1"/>
</dbReference>
<gene>
    <name evidence="10" type="ORF">AAGW23_13270</name>
</gene>
<keyword evidence="3" id="KW-0049">Antioxidant</keyword>
<dbReference type="PROSITE" id="PS51352">
    <property type="entry name" value="THIOREDOXIN_2"/>
    <property type="match status" value="1"/>
</dbReference>
<dbReference type="SUPFAM" id="SSF52833">
    <property type="entry name" value="Thioredoxin-like"/>
    <property type="match status" value="1"/>
</dbReference>
<keyword evidence="2 10" id="KW-0575">Peroxidase</keyword>
<accession>A0ABU9MBN2</accession>
<comment type="similarity">
    <text evidence="1">Belongs to the peroxiredoxin family. AhpC/Prx1 subfamily.</text>
</comment>
<dbReference type="InterPro" id="IPR036249">
    <property type="entry name" value="Thioredoxin-like_sf"/>
</dbReference>
<proteinExistence type="inferred from homology"/>
<sequence length="210" mass="23436">MALQLGETAPDFTVESTEGTVSFHEWLGDSWAVLFSHPADYTPVCTTELGAFAKRKDEFAKRGAKLIGVSVDPLDSHTGWTRDIESTQGAALNYPLLADEDQVVAELYGMIHPKADPKVTVRTIFIIDSNKKIRLMLTYPPSTGRNVDEILRVIDSLQLTDTHKVATPVDWQSGEDVIISPSLSNDEAKERFPEGWDEKTPYLRVVRQPH</sequence>
<protein>
    <recommendedName>
        <fullName evidence="7">Thioredoxin peroxidase</fullName>
    </recommendedName>
</protein>
<dbReference type="Pfam" id="PF10417">
    <property type="entry name" value="1-cysPrx_C"/>
    <property type="match status" value="1"/>
</dbReference>
<dbReference type="GO" id="GO:0140824">
    <property type="term" value="F:thioredoxin-dependent peroxiredoxin activity"/>
    <property type="evidence" value="ECO:0007669"/>
    <property type="project" value="UniProtKB-EC"/>
</dbReference>
<evidence type="ECO:0000256" key="6">
    <source>
        <dbReference type="ARBA" id="ARBA00025719"/>
    </source>
</evidence>
<evidence type="ECO:0000256" key="7">
    <source>
        <dbReference type="ARBA" id="ARBA00032824"/>
    </source>
</evidence>
<comment type="caution">
    <text evidence="10">The sequence shown here is derived from an EMBL/GenBank/DDBJ whole genome shotgun (WGS) entry which is preliminary data.</text>
</comment>
<evidence type="ECO:0000313" key="10">
    <source>
        <dbReference type="EMBL" id="MEL7559804.1"/>
    </source>
</evidence>
<dbReference type="Pfam" id="PF00578">
    <property type="entry name" value="AhpC-TSA"/>
    <property type="match status" value="1"/>
</dbReference>
<dbReference type="EMBL" id="JBCFXD010000007">
    <property type="protein sequence ID" value="MEL7559804.1"/>
    <property type="molecule type" value="Genomic_DNA"/>
</dbReference>
<evidence type="ECO:0000256" key="4">
    <source>
        <dbReference type="ARBA" id="ARBA00023002"/>
    </source>
</evidence>
<dbReference type="Gene3D" id="3.40.30.10">
    <property type="entry name" value="Glutaredoxin"/>
    <property type="match status" value="1"/>
</dbReference>
<evidence type="ECO:0000256" key="3">
    <source>
        <dbReference type="ARBA" id="ARBA00022862"/>
    </source>
</evidence>
<dbReference type="InterPro" id="IPR019479">
    <property type="entry name" value="Peroxiredoxin_C"/>
</dbReference>
<evidence type="ECO:0000256" key="8">
    <source>
        <dbReference type="ARBA" id="ARBA00037420"/>
    </source>
</evidence>
<evidence type="ECO:0000259" key="9">
    <source>
        <dbReference type="PROSITE" id="PS51352"/>
    </source>
</evidence>
<dbReference type="NCBIfam" id="NF009668">
    <property type="entry name" value="PRK13189.1"/>
    <property type="match status" value="1"/>
</dbReference>
<reference evidence="10 11" key="1">
    <citation type="submission" date="2024-04" db="EMBL/GenBank/DDBJ databases">
        <title>Draft Genome Sequence of Isolates Cultured from Underwater Hawaii Seamounts in the North Pacific Ocean.</title>
        <authorList>
            <person name="Sharma I."/>
            <person name="Darden B."/>
            <person name="Creggett J."/>
            <person name="Taylor S."/>
            <person name="Grant M.P."/>
            <person name="Scott J."/>
            <person name="Attles S."/>
            <person name="Walker S."/>
            <person name="Johnson G."/>
            <person name="St. Cloud C."/>
        </authorList>
    </citation>
    <scope>NUCLEOTIDE SEQUENCE [LARGE SCALE GENOMIC DNA]</scope>
    <source>
        <strain evidence="10 11">03GJ23</strain>
    </source>
</reference>
<dbReference type="PIRSF" id="PIRSF000239">
    <property type="entry name" value="AHPC"/>
    <property type="match status" value="1"/>
</dbReference>
<evidence type="ECO:0000313" key="11">
    <source>
        <dbReference type="Proteomes" id="UP001467669"/>
    </source>
</evidence>
<dbReference type="InterPro" id="IPR050217">
    <property type="entry name" value="Peroxiredoxin"/>
</dbReference>
<dbReference type="InterPro" id="IPR024706">
    <property type="entry name" value="Peroxiredoxin_AhpC-typ"/>
</dbReference>